<sequence length="174" mass="20297">MNDVVSTFPLLRLPIDAILNTFRTMDPVQIFGVSLLSKKTKNIVKSFKITAETLKVEVTDMFKINLFFPSDTPLHFKLYQVSENQSLQELGTPENIHIHCNSQEMVWTNSMNVKQLLDHLKFIFHKQIDLLLFKENCERFNLESVYKNVTDVRKITISSGTHEHNKRILSLFQQ</sequence>
<reference evidence="3" key="1">
    <citation type="submission" date="2011-07" db="EMBL/GenBank/DDBJ databases">
        <authorList>
            <consortium name="Caenorhabditis brenneri Sequencing and Analysis Consortium"/>
            <person name="Wilson R.K."/>
        </authorList>
    </citation>
    <scope>NUCLEOTIDE SEQUENCE [LARGE SCALE GENOMIC DNA]</scope>
    <source>
        <strain evidence="3">PB2801</strain>
    </source>
</reference>
<dbReference type="EMBL" id="GL380081">
    <property type="protein sequence ID" value="EGT45434.1"/>
    <property type="molecule type" value="Genomic_DNA"/>
</dbReference>
<proteinExistence type="predicted"/>
<dbReference type="AlphaFoldDB" id="G0P5F1"/>
<dbReference type="PANTHER" id="PTHR22899:SF0">
    <property type="entry name" value="F-BOX ASSOCIATED DOMAIN-CONTAINING PROTEIN-RELATED"/>
    <property type="match status" value="1"/>
</dbReference>
<evidence type="ECO:0000313" key="3">
    <source>
        <dbReference type="Proteomes" id="UP000008068"/>
    </source>
</evidence>
<dbReference type="InParanoid" id="G0P5F1"/>
<dbReference type="PROSITE" id="PS50181">
    <property type="entry name" value="FBOX"/>
    <property type="match status" value="1"/>
</dbReference>
<dbReference type="Proteomes" id="UP000008068">
    <property type="component" value="Unassembled WGS sequence"/>
</dbReference>
<dbReference type="HOGENOM" id="CLU_1541470_0_0_1"/>
<organism evidence="3">
    <name type="scientific">Caenorhabditis brenneri</name>
    <name type="common">Nematode worm</name>
    <dbReference type="NCBI Taxonomy" id="135651"/>
    <lineage>
        <taxon>Eukaryota</taxon>
        <taxon>Metazoa</taxon>
        <taxon>Ecdysozoa</taxon>
        <taxon>Nematoda</taxon>
        <taxon>Chromadorea</taxon>
        <taxon>Rhabditida</taxon>
        <taxon>Rhabditina</taxon>
        <taxon>Rhabditomorpha</taxon>
        <taxon>Rhabditoidea</taxon>
        <taxon>Rhabditidae</taxon>
        <taxon>Peloderinae</taxon>
        <taxon>Caenorhabditis</taxon>
    </lineage>
</organism>
<keyword evidence="3" id="KW-1185">Reference proteome</keyword>
<protein>
    <recommendedName>
        <fullName evidence="1">F-box domain-containing protein</fullName>
    </recommendedName>
</protein>
<dbReference type="FunCoup" id="G0P5F1">
    <property type="interactions" value="394"/>
</dbReference>
<dbReference type="InterPro" id="IPR001810">
    <property type="entry name" value="F-box_dom"/>
</dbReference>
<gene>
    <name evidence="2" type="ORF">CAEBREN_00786</name>
</gene>
<evidence type="ECO:0000259" key="1">
    <source>
        <dbReference type="PROSITE" id="PS50181"/>
    </source>
</evidence>
<dbReference type="OrthoDB" id="5898066at2759"/>
<feature type="domain" description="F-box" evidence="1">
    <location>
        <begin position="7"/>
        <end position="54"/>
    </location>
</feature>
<evidence type="ECO:0000313" key="2">
    <source>
        <dbReference type="EMBL" id="EGT45434.1"/>
    </source>
</evidence>
<name>G0P5F1_CAEBE</name>
<dbReference type="InterPro" id="IPR053222">
    <property type="entry name" value="Zygotic_Embryogenesis-Asso"/>
</dbReference>
<dbReference type="PANTHER" id="PTHR22899">
    <property type="entry name" value="CYCLIN-RELATED F-BOX FAMILY"/>
    <property type="match status" value="1"/>
</dbReference>
<dbReference type="Pfam" id="PF00646">
    <property type="entry name" value="F-box"/>
    <property type="match status" value="1"/>
</dbReference>
<dbReference type="OMA" id="ENIHIHC"/>
<accession>G0P5F1</accession>